<name>A0ABU9PWG5_9BURK</name>
<evidence type="ECO:0000313" key="2">
    <source>
        <dbReference type="Proteomes" id="UP001495910"/>
    </source>
</evidence>
<accession>A0ABU9PWG5</accession>
<evidence type="ECO:0000313" key="1">
    <source>
        <dbReference type="EMBL" id="MEM4988325.1"/>
    </source>
</evidence>
<gene>
    <name evidence="1" type="ORF">V8G57_13090</name>
</gene>
<reference evidence="1 2" key="1">
    <citation type="submission" date="2024-02" db="EMBL/GenBank/DDBJ databases">
        <title>Draft genome sequence of Collimonas sp. strain H4R21, an effective mineral-weathering bacterial strain isolated from the beech rhizosphere.</title>
        <authorList>
            <person name="Morin E."/>
            <person name="Uroz S."/>
            <person name="Leveau J.H.J."/>
            <person name="Kumar R."/>
            <person name="Rey M.W."/>
            <person name="Pham J."/>
        </authorList>
    </citation>
    <scope>NUCLEOTIDE SEQUENCE [LARGE SCALE GENOMIC DNA]</scope>
    <source>
        <strain evidence="1 2">H4R21</strain>
    </source>
</reference>
<dbReference type="EMBL" id="JBANDC010000008">
    <property type="protein sequence ID" value="MEM4988325.1"/>
    <property type="molecule type" value="Genomic_DNA"/>
</dbReference>
<comment type="caution">
    <text evidence="1">The sequence shown here is derived from an EMBL/GenBank/DDBJ whole genome shotgun (WGS) entry which is preliminary data.</text>
</comment>
<protein>
    <submittedName>
        <fullName evidence="1">Uncharacterized protein</fullName>
    </submittedName>
</protein>
<keyword evidence="2" id="KW-1185">Reference proteome</keyword>
<sequence length="218" mass="24569">MLNTDPQRSCHHIIHASPPFWLTASYASRRGAPSHAEALCLYLSGNEKAFCGYFSRLDAMIEGAYASAPPARICHNVHANDFDFRDAHAIDGALRFLFLTGYAAADHRLVMRKGAPVKIAHQQTVAADFSRLPFELIVDEKIYDTYLQVRADAGLFAVADTLEVINRQWDQHRLDQELAQTIASLPETVAHTDDLPINQIAIYDPEFRQWNFAAREEE</sequence>
<proteinExistence type="predicted"/>
<dbReference type="Proteomes" id="UP001495910">
    <property type="component" value="Unassembled WGS sequence"/>
</dbReference>
<dbReference type="RefSeq" id="WP_342829770.1">
    <property type="nucleotide sequence ID" value="NZ_JBANDC010000008.1"/>
</dbReference>
<organism evidence="1 2">
    <name type="scientific">Collimonas rhizosphaerae</name>
    <dbReference type="NCBI Taxonomy" id="3126357"/>
    <lineage>
        <taxon>Bacteria</taxon>
        <taxon>Pseudomonadati</taxon>
        <taxon>Pseudomonadota</taxon>
        <taxon>Betaproteobacteria</taxon>
        <taxon>Burkholderiales</taxon>
        <taxon>Oxalobacteraceae</taxon>
        <taxon>Collimonas</taxon>
    </lineage>
</organism>